<dbReference type="OrthoDB" id="4839693at2759"/>
<protein>
    <submittedName>
        <fullName evidence="2">Uncharacterized protein</fullName>
    </submittedName>
</protein>
<feature type="chain" id="PRO_5040188865" evidence="1">
    <location>
        <begin position="19"/>
        <end position="58"/>
    </location>
</feature>
<gene>
    <name evidence="2" type="ORF">HYFRA_00007993</name>
</gene>
<accession>A0A9N9PPP0</accession>
<reference evidence="2" key="1">
    <citation type="submission" date="2021-07" db="EMBL/GenBank/DDBJ databases">
        <authorList>
            <person name="Durling M."/>
        </authorList>
    </citation>
    <scope>NUCLEOTIDE SEQUENCE</scope>
</reference>
<dbReference type="Proteomes" id="UP000696280">
    <property type="component" value="Unassembled WGS sequence"/>
</dbReference>
<keyword evidence="3" id="KW-1185">Reference proteome</keyword>
<sequence>MKFSIALTFLSVFTAAYAQNCGTRGANCGGPGDRACCGGTFCRNTLAPVGGVGKICQK</sequence>
<organism evidence="2 3">
    <name type="scientific">Hymenoscyphus fraxineus</name>
    <dbReference type="NCBI Taxonomy" id="746836"/>
    <lineage>
        <taxon>Eukaryota</taxon>
        <taxon>Fungi</taxon>
        <taxon>Dikarya</taxon>
        <taxon>Ascomycota</taxon>
        <taxon>Pezizomycotina</taxon>
        <taxon>Leotiomycetes</taxon>
        <taxon>Helotiales</taxon>
        <taxon>Helotiaceae</taxon>
        <taxon>Hymenoscyphus</taxon>
    </lineage>
</organism>
<proteinExistence type="predicted"/>
<feature type="signal peptide" evidence="1">
    <location>
        <begin position="1"/>
        <end position="18"/>
    </location>
</feature>
<evidence type="ECO:0000313" key="3">
    <source>
        <dbReference type="Proteomes" id="UP000696280"/>
    </source>
</evidence>
<evidence type="ECO:0000313" key="2">
    <source>
        <dbReference type="EMBL" id="CAG8951245.1"/>
    </source>
</evidence>
<name>A0A9N9PPP0_9HELO</name>
<dbReference type="EMBL" id="CAJVRL010000041">
    <property type="protein sequence ID" value="CAG8951245.1"/>
    <property type="molecule type" value="Genomic_DNA"/>
</dbReference>
<evidence type="ECO:0000256" key="1">
    <source>
        <dbReference type="SAM" id="SignalP"/>
    </source>
</evidence>
<dbReference type="AlphaFoldDB" id="A0A9N9PPP0"/>
<keyword evidence="1" id="KW-0732">Signal</keyword>
<comment type="caution">
    <text evidence="2">The sequence shown here is derived from an EMBL/GenBank/DDBJ whole genome shotgun (WGS) entry which is preliminary data.</text>
</comment>